<comment type="caution">
    <text evidence="10">The sequence shown here is derived from an EMBL/GenBank/DDBJ whole genome shotgun (WGS) entry which is preliminary data.</text>
</comment>
<dbReference type="GO" id="GO:0071555">
    <property type="term" value="P:cell wall organization"/>
    <property type="evidence" value="ECO:0007669"/>
    <property type="project" value="UniProtKB-UniRule"/>
</dbReference>
<evidence type="ECO:0000256" key="8">
    <source>
        <dbReference type="HAMAP-Rule" id="MF_02078"/>
    </source>
</evidence>
<feature type="transmembrane region" description="Helical" evidence="8">
    <location>
        <begin position="192"/>
        <end position="212"/>
    </location>
</feature>
<feature type="transmembrane region" description="Helical" evidence="8">
    <location>
        <begin position="414"/>
        <end position="435"/>
    </location>
</feature>
<dbReference type="PRINTS" id="PR01806">
    <property type="entry name" value="VIRFACTRMVIN"/>
</dbReference>
<proteinExistence type="inferred from homology"/>
<dbReference type="InterPro" id="IPR051050">
    <property type="entry name" value="Lipid_II_flippase_MurJ/MviN"/>
</dbReference>
<dbReference type="PANTHER" id="PTHR47019">
    <property type="entry name" value="LIPID II FLIPPASE MURJ"/>
    <property type="match status" value="1"/>
</dbReference>
<evidence type="ECO:0000256" key="1">
    <source>
        <dbReference type="ARBA" id="ARBA00004651"/>
    </source>
</evidence>
<keyword evidence="3 8" id="KW-0812">Transmembrane</keyword>
<feature type="transmembrane region" description="Helical" evidence="8">
    <location>
        <begin position="489"/>
        <end position="507"/>
    </location>
</feature>
<dbReference type="GO" id="GO:0008360">
    <property type="term" value="P:regulation of cell shape"/>
    <property type="evidence" value="ECO:0007669"/>
    <property type="project" value="UniProtKB-UniRule"/>
</dbReference>
<dbReference type="Pfam" id="PF03023">
    <property type="entry name" value="MurJ"/>
    <property type="match status" value="1"/>
</dbReference>
<keyword evidence="7 8" id="KW-0472">Membrane</keyword>
<keyword evidence="5 8" id="KW-0573">Peptidoglycan synthesis</keyword>
<keyword evidence="8 9" id="KW-0961">Cell wall biogenesis/degradation</keyword>
<feature type="transmembrane region" description="Helical" evidence="8">
    <location>
        <begin position="138"/>
        <end position="159"/>
    </location>
</feature>
<evidence type="ECO:0000256" key="7">
    <source>
        <dbReference type="ARBA" id="ARBA00023136"/>
    </source>
</evidence>
<keyword evidence="8 9" id="KW-0813">Transport</keyword>
<evidence type="ECO:0000313" key="10">
    <source>
        <dbReference type="EMBL" id="PIS07383.1"/>
    </source>
</evidence>
<feature type="transmembrane region" description="Helical" evidence="8">
    <location>
        <begin position="96"/>
        <end position="118"/>
    </location>
</feature>
<dbReference type="CDD" id="cd13123">
    <property type="entry name" value="MATE_MurJ_like"/>
    <property type="match status" value="1"/>
</dbReference>
<evidence type="ECO:0000313" key="11">
    <source>
        <dbReference type="Proteomes" id="UP000231382"/>
    </source>
</evidence>
<dbReference type="AlphaFoldDB" id="A0A2H0W5M2"/>
<keyword evidence="4 8" id="KW-0133">Cell shape</keyword>
<dbReference type="InterPro" id="IPR004268">
    <property type="entry name" value="MurJ"/>
</dbReference>
<feature type="transmembrane region" description="Helical" evidence="8">
    <location>
        <begin position="277"/>
        <end position="298"/>
    </location>
</feature>
<feature type="transmembrane region" description="Helical" evidence="8">
    <location>
        <begin position="447"/>
        <end position="469"/>
    </location>
</feature>
<accession>A0A2H0W5M2</accession>
<dbReference type="GO" id="GO:0015648">
    <property type="term" value="F:lipid-linked peptidoglycan transporter activity"/>
    <property type="evidence" value="ECO:0007669"/>
    <property type="project" value="UniProtKB-UniRule"/>
</dbReference>
<organism evidence="10 11">
    <name type="scientific">Candidatus Berkelbacteria bacterium CG10_big_fil_rev_8_21_14_0_10_43_13</name>
    <dbReference type="NCBI Taxonomy" id="1974514"/>
    <lineage>
        <taxon>Bacteria</taxon>
        <taxon>Candidatus Berkelbacteria</taxon>
    </lineage>
</organism>
<evidence type="ECO:0000256" key="9">
    <source>
        <dbReference type="PIRNR" id="PIRNR002869"/>
    </source>
</evidence>
<feature type="transmembrane region" description="Helical" evidence="8">
    <location>
        <begin position="166"/>
        <end position="186"/>
    </location>
</feature>
<comment type="pathway">
    <text evidence="8">Cell wall biogenesis; peptidoglycan biosynthesis.</text>
</comment>
<dbReference type="Proteomes" id="UP000231382">
    <property type="component" value="Unassembled WGS sequence"/>
</dbReference>
<dbReference type="HAMAP" id="MF_02078">
    <property type="entry name" value="MurJ_MviN"/>
    <property type="match status" value="1"/>
</dbReference>
<keyword evidence="6 8" id="KW-1133">Transmembrane helix</keyword>
<dbReference type="PIRSF" id="PIRSF002869">
    <property type="entry name" value="MviN"/>
    <property type="match status" value="1"/>
</dbReference>
<evidence type="ECO:0000256" key="2">
    <source>
        <dbReference type="ARBA" id="ARBA00022475"/>
    </source>
</evidence>
<dbReference type="GO" id="GO:0009252">
    <property type="term" value="P:peptidoglycan biosynthetic process"/>
    <property type="evidence" value="ECO:0007669"/>
    <property type="project" value="UniProtKB-UniRule"/>
</dbReference>
<evidence type="ECO:0000256" key="3">
    <source>
        <dbReference type="ARBA" id="ARBA00022692"/>
    </source>
</evidence>
<reference evidence="11" key="1">
    <citation type="submission" date="2017-09" db="EMBL/GenBank/DDBJ databases">
        <title>Depth-based differentiation of microbial function through sediment-hosted aquifers and enrichment of novel symbionts in the deep terrestrial subsurface.</title>
        <authorList>
            <person name="Probst A.J."/>
            <person name="Ladd B."/>
            <person name="Jarett J.K."/>
            <person name="Geller-Mcgrath D.E."/>
            <person name="Sieber C.M.K."/>
            <person name="Emerson J.B."/>
            <person name="Anantharaman K."/>
            <person name="Thomas B.C."/>
            <person name="Malmstrom R."/>
            <person name="Stieglmeier M."/>
            <person name="Klingl A."/>
            <person name="Woyke T."/>
            <person name="Ryan C.M."/>
            <person name="Banfield J.F."/>
        </authorList>
    </citation>
    <scope>NUCLEOTIDE SEQUENCE [LARGE SCALE GENOMIC DNA]</scope>
</reference>
<dbReference type="NCBIfam" id="TIGR01695">
    <property type="entry name" value="murJ_mviN"/>
    <property type="match status" value="1"/>
</dbReference>
<dbReference type="GO" id="GO:0005886">
    <property type="term" value="C:plasma membrane"/>
    <property type="evidence" value="ECO:0007669"/>
    <property type="project" value="UniProtKB-SubCell"/>
</dbReference>
<feature type="transmembrane region" description="Helical" evidence="8">
    <location>
        <begin position="12"/>
        <end position="34"/>
    </location>
</feature>
<name>A0A2H0W5M2_9BACT</name>
<sequence>MKRIFNLFSKENSLRGASIILIVTLTISNLLGLIRDRILTHYIATSNLDIYYAAFRIPDLIFNFLVLGAITSAFIPIFSDYLTKGEEEEGFRVTNILINLALVLMIFSAVTLYYLMPYLMPLVAPNFDAVRMALAVKYARLIMLTPVFFSVSYIIGAVLNCHKRFLAYSLAPIFYNCAIIISAAYLAPRYGVIGVIYGVVAGAFLHMLVQVVPVMRLGFRWQPIISITEKPIRRIIRLMVPRTISMGSNQIMLIVYTAIASMLAVGSISAFNLATNIQTMPVVVLGTSFATAIFPTLAKKISANEPGEFSYYLNHTLRIMGYLLIPSTVFFILMRAQIIRLILGSGKFTWDDTRTTALTLGFLSISILAAGVIPLLSKAFYALKNTRTPMYISIATTIISVTIGYPLARAMSVSGLALAFSIGSYFNMIVLIHYLRKKYPGILNRSLIVSYTKTLLSSFVMGLVIYLSMHLAANFVDMTRFWGVFQQTLFAGLTGIVAYLIMGYITGQEEFSSIVKR</sequence>
<dbReference type="EMBL" id="PEZW01000027">
    <property type="protein sequence ID" value="PIS07383.1"/>
    <property type="molecule type" value="Genomic_DNA"/>
</dbReference>
<feature type="transmembrane region" description="Helical" evidence="8">
    <location>
        <begin position="388"/>
        <end position="408"/>
    </location>
</feature>
<evidence type="ECO:0000256" key="4">
    <source>
        <dbReference type="ARBA" id="ARBA00022960"/>
    </source>
</evidence>
<evidence type="ECO:0000256" key="6">
    <source>
        <dbReference type="ARBA" id="ARBA00022989"/>
    </source>
</evidence>
<feature type="transmembrane region" description="Helical" evidence="8">
    <location>
        <begin position="355"/>
        <end position="376"/>
    </location>
</feature>
<feature type="transmembrane region" description="Helical" evidence="8">
    <location>
        <begin position="251"/>
        <end position="271"/>
    </location>
</feature>
<comment type="subcellular location">
    <subcellularLocation>
        <location evidence="1 8">Cell membrane</location>
        <topology evidence="1 8">Multi-pass membrane protein</topology>
    </subcellularLocation>
</comment>
<dbReference type="PANTHER" id="PTHR47019:SF1">
    <property type="entry name" value="LIPID II FLIPPASE MURJ"/>
    <property type="match status" value="1"/>
</dbReference>
<comment type="similarity">
    <text evidence="8 9">Belongs to the MurJ/MviN family.</text>
</comment>
<protein>
    <recommendedName>
        <fullName evidence="8">Probable lipid II flippase MurJ</fullName>
    </recommendedName>
</protein>
<comment type="function">
    <text evidence="8 9">Involved in peptidoglycan biosynthesis. Transports lipid-linked peptidoglycan precursors from the inner to the outer leaflet of the cytoplasmic membrane.</text>
</comment>
<gene>
    <name evidence="10" type="primary">mviN</name>
    <name evidence="8" type="synonym">murJ</name>
    <name evidence="10" type="ORF">COT78_04075</name>
</gene>
<dbReference type="GO" id="GO:0034204">
    <property type="term" value="P:lipid translocation"/>
    <property type="evidence" value="ECO:0007669"/>
    <property type="project" value="TreeGrafter"/>
</dbReference>
<feature type="transmembrane region" description="Helical" evidence="8">
    <location>
        <begin position="319"/>
        <end position="343"/>
    </location>
</feature>
<dbReference type="UniPathway" id="UPA00219"/>
<keyword evidence="2 8" id="KW-1003">Cell membrane</keyword>
<evidence type="ECO:0000256" key="5">
    <source>
        <dbReference type="ARBA" id="ARBA00022984"/>
    </source>
</evidence>
<feature type="transmembrane region" description="Helical" evidence="8">
    <location>
        <begin position="54"/>
        <end position="75"/>
    </location>
</feature>